<dbReference type="PANTHER" id="PTHR11635">
    <property type="entry name" value="CAMP-DEPENDENT PROTEIN KINASE REGULATORY CHAIN"/>
    <property type="match status" value="1"/>
</dbReference>
<dbReference type="PRINTS" id="PR00103">
    <property type="entry name" value="CAMPKINASE"/>
</dbReference>
<gene>
    <name evidence="2" type="ORF">TTHT_1739</name>
</gene>
<proteinExistence type="predicted"/>
<dbReference type="Proteomes" id="UP000595564">
    <property type="component" value="Chromosome"/>
</dbReference>
<dbReference type="InterPro" id="IPR018490">
    <property type="entry name" value="cNMP-bd_dom_sf"/>
</dbReference>
<keyword evidence="3" id="KW-1185">Reference proteome</keyword>
<dbReference type="GO" id="GO:0005829">
    <property type="term" value="C:cytosol"/>
    <property type="evidence" value="ECO:0007669"/>
    <property type="project" value="TreeGrafter"/>
</dbReference>
<dbReference type="RefSeq" id="WP_201327513.1">
    <property type="nucleotide sequence ID" value="NZ_AP017470.1"/>
</dbReference>
<dbReference type="PROSITE" id="PS00889">
    <property type="entry name" value="CNMP_BINDING_2"/>
    <property type="match status" value="1"/>
</dbReference>
<dbReference type="PROSITE" id="PS50042">
    <property type="entry name" value="CNMP_BINDING_3"/>
    <property type="match status" value="1"/>
</dbReference>
<dbReference type="SMART" id="SM00100">
    <property type="entry name" value="cNMP"/>
    <property type="match status" value="1"/>
</dbReference>
<evidence type="ECO:0000313" key="3">
    <source>
        <dbReference type="Proteomes" id="UP000595564"/>
    </source>
</evidence>
<accession>A0A7R6SZW6</accession>
<dbReference type="Pfam" id="PF00027">
    <property type="entry name" value="cNMP_binding"/>
    <property type="match status" value="1"/>
</dbReference>
<dbReference type="InterPro" id="IPR050503">
    <property type="entry name" value="cAMP-dep_PK_reg_su-like"/>
</dbReference>
<reference evidence="2 3" key="1">
    <citation type="journal article" date="2012" name="Extremophiles">
        <title>Thermotomaculum hydrothermale gen. nov., sp. nov., a novel heterotrophic thermophile within the phylum Acidobacteria from a deep-sea hydrothermal vent chimney in the Southern Okinawa Trough.</title>
        <authorList>
            <person name="Izumi H."/>
            <person name="Nunoura T."/>
            <person name="Miyazaki M."/>
            <person name="Mino S."/>
            <person name="Toki T."/>
            <person name="Takai K."/>
            <person name="Sako Y."/>
            <person name="Sawabe T."/>
            <person name="Nakagawa S."/>
        </authorList>
    </citation>
    <scope>NUCLEOTIDE SEQUENCE [LARGE SCALE GENOMIC DNA]</scope>
    <source>
        <strain evidence="2 3">AC55</strain>
    </source>
</reference>
<dbReference type="Gene3D" id="2.60.120.10">
    <property type="entry name" value="Jelly Rolls"/>
    <property type="match status" value="1"/>
</dbReference>
<protein>
    <submittedName>
        <fullName evidence="2">CRP/FNR family transcriptional regulator, anaerobic regulatory protein</fullName>
    </submittedName>
</protein>
<feature type="domain" description="Cyclic nucleotide-binding" evidence="1">
    <location>
        <begin position="15"/>
        <end position="117"/>
    </location>
</feature>
<organism evidence="2 3">
    <name type="scientific">Thermotomaculum hydrothermale</name>
    <dbReference type="NCBI Taxonomy" id="981385"/>
    <lineage>
        <taxon>Bacteria</taxon>
        <taxon>Pseudomonadati</taxon>
        <taxon>Acidobacteriota</taxon>
        <taxon>Holophagae</taxon>
        <taxon>Thermotomaculales</taxon>
        <taxon>Thermotomaculaceae</taxon>
        <taxon>Thermotomaculum</taxon>
    </lineage>
</organism>
<evidence type="ECO:0000259" key="1">
    <source>
        <dbReference type="PROSITE" id="PS50042"/>
    </source>
</evidence>
<evidence type="ECO:0000313" key="2">
    <source>
        <dbReference type="EMBL" id="BBB33210.1"/>
    </source>
</evidence>
<dbReference type="GO" id="GO:0005952">
    <property type="term" value="C:cAMP-dependent protein kinase complex"/>
    <property type="evidence" value="ECO:0007669"/>
    <property type="project" value="InterPro"/>
</dbReference>
<dbReference type="InterPro" id="IPR018488">
    <property type="entry name" value="cNMP-bd_CS"/>
</dbReference>
<dbReference type="PANTHER" id="PTHR11635:SF152">
    <property type="entry name" value="CAMP-DEPENDENT PROTEIN KINASE TYPE I REGULATORY SUBUNIT-RELATED"/>
    <property type="match status" value="1"/>
</dbReference>
<name>A0A7R6SZW6_9BACT</name>
<dbReference type="InterPro" id="IPR000595">
    <property type="entry name" value="cNMP-bd_dom"/>
</dbReference>
<dbReference type="SUPFAM" id="SSF51206">
    <property type="entry name" value="cAMP-binding domain-like"/>
    <property type="match status" value="1"/>
</dbReference>
<dbReference type="KEGG" id="thyd:TTHT_1739"/>
<dbReference type="CDD" id="cd00038">
    <property type="entry name" value="CAP_ED"/>
    <property type="match status" value="1"/>
</dbReference>
<sequence>MSEVNAIEILKKIYVFEDLNHEQLEKVAQLLKPVKAKEGKTIIKENTKGDDIFIILDGQVRVSRFINGKEEAITFLNPGDIFGEMAILGKQERSATVIAHTDLIMFKFKGKEFKSLLDSDINLGFFVYRKMAQTLAKRLKELDKRYHDILALVSMW</sequence>
<dbReference type="InterPro" id="IPR014710">
    <property type="entry name" value="RmlC-like_jellyroll"/>
</dbReference>
<dbReference type="AlphaFoldDB" id="A0A7R6SZW6"/>
<dbReference type="EMBL" id="AP017470">
    <property type="protein sequence ID" value="BBB33210.1"/>
    <property type="molecule type" value="Genomic_DNA"/>
</dbReference>